<accession>A0ABU9YW99</accession>
<comment type="caution">
    <text evidence="4">The sequence shown here is derived from an EMBL/GenBank/DDBJ whole genome shotgun (WGS) entry which is preliminary data.</text>
</comment>
<dbReference type="InterPro" id="IPR036679">
    <property type="entry name" value="FlgN-like_sf"/>
</dbReference>
<dbReference type="Gene3D" id="1.20.58.300">
    <property type="entry name" value="FlgN-like"/>
    <property type="match status" value="1"/>
</dbReference>
<evidence type="ECO:0000256" key="1">
    <source>
        <dbReference type="ARBA" id="ARBA00002397"/>
    </source>
</evidence>
<evidence type="ECO:0000313" key="5">
    <source>
        <dbReference type="Proteomes" id="UP001410394"/>
    </source>
</evidence>
<keyword evidence="5" id="KW-1185">Reference proteome</keyword>
<name>A0ABU9YW99_9RHOO</name>
<dbReference type="Pfam" id="PF05130">
    <property type="entry name" value="FlgN"/>
    <property type="match status" value="1"/>
</dbReference>
<gene>
    <name evidence="4" type="ORF">ABDB84_05940</name>
</gene>
<keyword evidence="4" id="KW-0969">Cilium</keyword>
<dbReference type="RefSeq" id="WP_345918777.1">
    <property type="nucleotide sequence ID" value="NZ_JBDIVE010000002.1"/>
</dbReference>
<proteinExistence type="inferred from homology"/>
<evidence type="ECO:0000313" key="4">
    <source>
        <dbReference type="EMBL" id="MEN3068014.1"/>
    </source>
</evidence>
<organism evidence="4 5">
    <name type="scientific">Uliginosibacterium sediminicola</name>
    <dbReference type="NCBI Taxonomy" id="2024550"/>
    <lineage>
        <taxon>Bacteria</taxon>
        <taxon>Pseudomonadati</taxon>
        <taxon>Pseudomonadota</taxon>
        <taxon>Betaproteobacteria</taxon>
        <taxon>Rhodocyclales</taxon>
        <taxon>Zoogloeaceae</taxon>
        <taxon>Uliginosibacterium</taxon>
    </lineage>
</organism>
<comment type="function">
    <text evidence="1">Required for the efficient initiation of filament assembly.</text>
</comment>
<evidence type="ECO:0000256" key="3">
    <source>
        <dbReference type="ARBA" id="ARBA00022795"/>
    </source>
</evidence>
<dbReference type="EMBL" id="JBDIVE010000002">
    <property type="protein sequence ID" value="MEN3068014.1"/>
    <property type="molecule type" value="Genomic_DNA"/>
</dbReference>
<comment type="similarity">
    <text evidence="2">Belongs to the FlgN family.</text>
</comment>
<dbReference type="SUPFAM" id="SSF140566">
    <property type="entry name" value="FlgN-like"/>
    <property type="match status" value="1"/>
</dbReference>
<keyword evidence="4" id="KW-0282">Flagellum</keyword>
<reference evidence="4 5" key="1">
    <citation type="journal article" date="2018" name="Int. J. Syst. Evol. Microbiol.">
        <title>Uliginosibacterium sediminicola sp. nov., isolated from freshwater sediment.</title>
        <authorList>
            <person name="Hwang W.M."/>
            <person name="Kim S.M."/>
            <person name="Kang K."/>
            <person name="Ahn T.Y."/>
        </authorList>
    </citation>
    <scope>NUCLEOTIDE SEQUENCE [LARGE SCALE GENOMIC DNA]</scope>
    <source>
        <strain evidence="4 5">M1-21</strain>
    </source>
</reference>
<keyword evidence="3" id="KW-1005">Bacterial flagellum biogenesis</keyword>
<sequence length="159" mass="17673">MNTANDLGALRQRLLALLGAERELVKKFIELLNEEREILLQPDMEPLFGLAERKGQLARQLDQLATVRSGILTQARVTADREGIEQFVGKAHLATWQDFLAVVTQARDLNVANGRIITERLKHNHQALAFLMAHADQPATYGPDGVSRMRPGSRILGSV</sequence>
<evidence type="ECO:0000256" key="2">
    <source>
        <dbReference type="ARBA" id="ARBA00007703"/>
    </source>
</evidence>
<dbReference type="Proteomes" id="UP001410394">
    <property type="component" value="Unassembled WGS sequence"/>
</dbReference>
<keyword evidence="4" id="KW-0966">Cell projection</keyword>
<protein>
    <submittedName>
        <fullName evidence="4">Flagellar protein FlgN</fullName>
    </submittedName>
</protein>
<dbReference type="InterPro" id="IPR007809">
    <property type="entry name" value="FlgN-like"/>
</dbReference>